<keyword evidence="3" id="KW-0804">Transcription</keyword>
<dbReference type="EMBL" id="LR593887">
    <property type="protein sequence ID" value="VTR96658.1"/>
    <property type="molecule type" value="Genomic_DNA"/>
</dbReference>
<dbReference type="InterPro" id="IPR036388">
    <property type="entry name" value="WH-like_DNA-bd_sf"/>
</dbReference>
<dbReference type="InParanoid" id="A0A6C2YGH2"/>
<reference evidence="5" key="1">
    <citation type="submission" date="2019-04" db="EMBL/GenBank/DDBJ databases">
        <authorList>
            <consortium name="Science for Life Laboratories"/>
        </authorList>
    </citation>
    <scope>NUCLEOTIDE SEQUENCE</scope>
    <source>
        <strain evidence="5">MBLW1</strain>
    </source>
</reference>
<dbReference type="InterPro" id="IPR036390">
    <property type="entry name" value="WH_DNA-bd_sf"/>
</dbReference>
<dbReference type="KEGG" id="tim:GMBLW1_33400"/>
<dbReference type="PANTHER" id="PTHR33204:SF37">
    <property type="entry name" value="HTH-TYPE TRANSCRIPTIONAL REGULATOR YODB"/>
    <property type="match status" value="1"/>
</dbReference>
<evidence type="ECO:0000313" key="5">
    <source>
        <dbReference type="EMBL" id="VIP00620.1"/>
    </source>
</evidence>
<protein>
    <recommendedName>
        <fullName evidence="4">HTH hxlR-type domain-containing protein</fullName>
    </recommendedName>
</protein>
<organism evidence="5">
    <name type="scientific">Tuwongella immobilis</name>
    <dbReference type="NCBI Taxonomy" id="692036"/>
    <lineage>
        <taxon>Bacteria</taxon>
        <taxon>Pseudomonadati</taxon>
        <taxon>Planctomycetota</taxon>
        <taxon>Planctomycetia</taxon>
        <taxon>Gemmatales</taxon>
        <taxon>Gemmataceae</taxon>
        <taxon>Tuwongella</taxon>
    </lineage>
</organism>
<keyword evidence="1" id="KW-0805">Transcription regulation</keyword>
<gene>
    <name evidence="5" type="ORF">GMBLW1_33400</name>
</gene>
<dbReference type="PANTHER" id="PTHR33204">
    <property type="entry name" value="TRANSCRIPTIONAL REGULATOR, MARR FAMILY"/>
    <property type="match status" value="1"/>
</dbReference>
<dbReference type="InterPro" id="IPR002577">
    <property type="entry name" value="HTH_HxlR"/>
</dbReference>
<evidence type="ECO:0000256" key="3">
    <source>
        <dbReference type="ARBA" id="ARBA00023163"/>
    </source>
</evidence>
<sequence>MSERRRSPCPIACALDLFGDRWTLLIIRDLVCGKSLFKEFAASPERIATNILSDRLTRLTEHGLIEKFPSETHSGREAYRLTERGKTLLPILDSIMQWGLKYLPGTEARMAPSRPAISTTVPPILPPAN</sequence>
<dbReference type="SUPFAM" id="SSF46785">
    <property type="entry name" value="Winged helix' DNA-binding domain"/>
    <property type="match status" value="1"/>
</dbReference>
<name>A0A6C2YGH2_9BACT</name>
<dbReference type="PROSITE" id="PS51118">
    <property type="entry name" value="HTH_HXLR"/>
    <property type="match status" value="1"/>
</dbReference>
<dbReference type="Pfam" id="PF01638">
    <property type="entry name" value="HxlR"/>
    <property type="match status" value="1"/>
</dbReference>
<evidence type="ECO:0000259" key="4">
    <source>
        <dbReference type="PROSITE" id="PS51118"/>
    </source>
</evidence>
<dbReference type="AlphaFoldDB" id="A0A6C2YGH2"/>
<evidence type="ECO:0000313" key="6">
    <source>
        <dbReference type="Proteomes" id="UP000464378"/>
    </source>
</evidence>
<keyword evidence="6" id="KW-1185">Reference proteome</keyword>
<accession>A0A6C2YGH2</accession>
<evidence type="ECO:0000256" key="1">
    <source>
        <dbReference type="ARBA" id="ARBA00023015"/>
    </source>
</evidence>
<dbReference type="Gene3D" id="1.10.10.10">
    <property type="entry name" value="Winged helix-like DNA-binding domain superfamily/Winged helix DNA-binding domain"/>
    <property type="match status" value="1"/>
</dbReference>
<feature type="domain" description="HTH hxlR-type" evidence="4">
    <location>
        <begin position="9"/>
        <end position="107"/>
    </location>
</feature>
<evidence type="ECO:0000256" key="2">
    <source>
        <dbReference type="ARBA" id="ARBA00023125"/>
    </source>
</evidence>
<dbReference type="GO" id="GO:0003677">
    <property type="term" value="F:DNA binding"/>
    <property type="evidence" value="ECO:0007669"/>
    <property type="project" value="UniProtKB-KW"/>
</dbReference>
<dbReference type="Proteomes" id="UP000464378">
    <property type="component" value="Chromosome"/>
</dbReference>
<dbReference type="RefSeq" id="WP_162655823.1">
    <property type="nucleotide sequence ID" value="NZ_LR593887.1"/>
</dbReference>
<dbReference type="EMBL" id="LR586016">
    <property type="protein sequence ID" value="VIP00620.1"/>
    <property type="molecule type" value="Genomic_DNA"/>
</dbReference>
<proteinExistence type="predicted"/>
<keyword evidence="2" id="KW-0238">DNA-binding</keyword>